<dbReference type="EMBL" id="GBXM01103886">
    <property type="protein sequence ID" value="JAH04691.1"/>
    <property type="molecule type" value="Transcribed_RNA"/>
</dbReference>
<name>A0A0E9PJ95_ANGAN</name>
<sequence>MTSKATGTGNTQGRLAWNSILSKWNGMEREGTVDSWFKL</sequence>
<organism evidence="1">
    <name type="scientific">Anguilla anguilla</name>
    <name type="common">European freshwater eel</name>
    <name type="synonym">Muraena anguilla</name>
    <dbReference type="NCBI Taxonomy" id="7936"/>
    <lineage>
        <taxon>Eukaryota</taxon>
        <taxon>Metazoa</taxon>
        <taxon>Chordata</taxon>
        <taxon>Craniata</taxon>
        <taxon>Vertebrata</taxon>
        <taxon>Euteleostomi</taxon>
        <taxon>Actinopterygii</taxon>
        <taxon>Neopterygii</taxon>
        <taxon>Teleostei</taxon>
        <taxon>Anguilliformes</taxon>
        <taxon>Anguillidae</taxon>
        <taxon>Anguilla</taxon>
    </lineage>
</organism>
<proteinExistence type="predicted"/>
<reference evidence="1" key="2">
    <citation type="journal article" date="2015" name="Fish Shellfish Immunol.">
        <title>Early steps in the European eel (Anguilla anguilla)-Vibrio vulnificus interaction in the gills: Role of the RtxA13 toxin.</title>
        <authorList>
            <person name="Callol A."/>
            <person name="Pajuelo D."/>
            <person name="Ebbesson L."/>
            <person name="Teles M."/>
            <person name="MacKenzie S."/>
            <person name="Amaro C."/>
        </authorList>
    </citation>
    <scope>NUCLEOTIDE SEQUENCE</scope>
</reference>
<dbReference type="AlphaFoldDB" id="A0A0E9PJ95"/>
<evidence type="ECO:0000313" key="1">
    <source>
        <dbReference type="EMBL" id="JAH04691.1"/>
    </source>
</evidence>
<accession>A0A0E9PJ95</accession>
<protein>
    <submittedName>
        <fullName evidence="1">Uncharacterized protein</fullName>
    </submittedName>
</protein>
<reference evidence="1" key="1">
    <citation type="submission" date="2014-11" db="EMBL/GenBank/DDBJ databases">
        <authorList>
            <person name="Amaro Gonzalez C."/>
        </authorList>
    </citation>
    <scope>NUCLEOTIDE SEQUENCE</scope>
</reference>